<feature type="transmembrane region" description="Helical" evidence="8">
    <location>
        <begin position="208"/>
        <end position="230"/>
    </location>
</feature>
<evidence type="ECO:0000256" key="2">
    <source>
        <dbReference type="ARBA" id="ARBA00008333"/>
    </source>
</evidence>
<feature type="compositionally biased region" description="Basic and acidic residues" evidence="7">
    <location>
        <begin position="375"/>
        <end position="394"/>
    </location>
</feature>
<dbReference type="AlphaFoldDB" id="A0AA91T374"/>
<keyword evidence="4 8" id="KW-0812">Transmembrane</keyword>
<gene>
    <name evidence="9" type="ORF">A9F13_03g00198</name>
</gene>
<keyword evidence="3" id="KW-0408">Iron</keyword>
<keyword evidence="6 8" id="KW-0472">Membrane</keyword>
<evidence type="ECO:0000313" key="9">
    <source>
        <dbReference type="EMBL" id="OVF09901.1"/>
    </source>
</evidence>
<evidence type="ECO:0000256" key="3">
    <source>
        <dbReference type="ARBA" id="ARBA00022496"/>
    </source>
</evidence>
<keyword evidence="5 8" id="KW-1133">Transmembrane helix</keyword>
<protein>
    <submittedName>
        <fullName evidence="9">High-affinity iron permease</fullName>
    </submittedName>
</protein>
<dbReference type="PANTHER" id="PTHR31632:SF2">
    <property type="entry name" value="PLASMA MEMBRANE IRON PERMEASE"/>
    <property type="match status" value="1"/>
</dbReference>
<feature type="transmembrane region" description="Helical" evidence="8">
    <location>
        <begin position="52"/>
        <end position="76"/>
    </location>
</feature>
<dbReference type="PANTHER" id="PTHR31632">
    <property type="entry name" value="IRON TRANSPORTER FTH1"/>
    <property type="match status" value="1"/>
</dbReference>
<feature type="transmembrane region" description="Helical" evidence="8">
    <location>
        <begin position="146"/>
        <end position="167"/>
    </location>
</feature>
<proteinExistence type="inferred from homology"/>
<evidence type="ECO:0000256" key="7">
    <source>
        <dbReference type="SAM" id="MobiDB-lite"/>
    </source>
</evidence>
<dbReference type="EMBL" id="LYUB02000003">
    <property type="protein sequence ID" value="OVF09901.1"/>
    <property type="molecule type" value="Genomic_DNA"/>
</dbReference>
<accession>A0AA91T374</accession>
<feature type="region of interest" description="Disordered" evidence="7">
    <location>
        <begin position="357"/>
        <end position="394"/>
    </location>
</feature>
<keyword evidence="3" id="KW-0410">Iron transport</keyword>
<reference evidence="9 10" key="1">
    <citation type="submission" date="2017-04" db="EMBL/GenBank/DDBJ databases">
        <title>Draft genome of the yeast Clavispora lusitaniae type strain CBS 6936.</title>
        <authorList>
            <person name="Durrens P."/>
            <person name="Klopp C."/>
            <person name="Biteau N."/>
            <person name="Fitton-Ouhabi V."/>
            <person name="Dementhon K."/>
            <person name="Accoceberry I."/>
            <person name="Sherman D.J."/>
            <person name="Noel T."/>
        </authorList>
    </citation>
    <scope>NUCLEOTIDE SEQUENCE [LARGE SCALE GENOMIC DNA]</scope>
    <source>
        <strain evidence="9 10">CBS 6936</strain>
    </source>
</reference>
<comment type="caution">
    <text evidence="9">The sequence shown here is derived from an EMBL/GenBank/DDBJ whole genome shotgun (WGS) entry which is preliminary data.</text>
</comment>
<comment type="subcellular location">
    <subcellularLocation>
        <location evidence="1">Membrane</location>
        <topology evidence="1">Multi-pass membrane protein</topology>
    </subcellularLocation>
</comment>
<evidence type="ECO:0000256" key="5">
    <source>
        <dbReference type="ARBA" id="ARBA00022989"/>
    </source>
</evidence>
<feature type="transmembrane region" description="Helical" evidence="8">
    <location>
        <begin position="6"/>
        <end position="31"/>
    </location>
</feature>
<keyword evidence="3" id="KW-0406">Ion transport</keyword>
<dbReference type="KEGG" id="clus:A9F13_03g00198"/>
<sequence>MVNVFNVQIFFVVLRETLEAVIVVSVLLAFIKQGLGGAQQDPAINKRLTRQVWFGSILGVALCLILGVAFIAVFYTLGNDIWSKSEDLWEGIFCIIASCLISVMGIAMLRINKMKEKWRIKLAQALLKTKEETKGKFSIGHLTTKYCMFVLPFITCLREGLEAVVFVGGVGLNKPASSFPIPVICGLIAGIFIGWLLYYFGSTSKLQVFLIVSTCILYLISAGLFSRGIWGFEQHVYNNQTGGDAAENGSGPGSYDISKSVWHVNCCNPEIDNGWDVFNSLLGWQNSATYGSVISYNVYWLCLIVVLMLMLFEETHGHLPFTKNFKMRQLNPMYHIKGKKKHELTEAEKQDLFNKVRNHKLEDNSPDTSVALENEISKSNEKSEVVEISKEASN</sequence>
<dbReference type="GO" id="GO:0015093">
    <property type="term" value="F:ferrous iron transmembrane transporter activity"/>
    <property type="evidence" value="ECO:0007669"/>
    <property type="project" value="TreeGrafter"/>
</dbReference>
<dbReference type="GO" id="GO:0033573">
    <property type="term" value="C:high-affinity iron permease complex"/>
    <property type="evidence" value="ECO:0007669"/>
    <property type="project" value="InterPro"/>
</dbReference>
<evidence type="ECO:0000256" key="8">
    <source>
        <dbReference type="SAM" id="Phobius"/>
    </source>
</evidence>
<comment type="similarity">
    <text evidence="2">Belongs to the oxidase-dependent Fe transporter (OFeT) (TC 9.A.10.1) family.</text>
</comment>
<name>A0AA91T374_CLALS</name>
<keyword evidence="3" id="KW-0813">Transport</keyword>
<evidence type="ECO:0000256" key="4">
    <source>
        <dbReference type="ARBA" id="ARBA00022692"/>
    </source>
</evidence>
<dbReference type="OMA" id="NCCASTE"/>
<organism evidence="9 10">
    <name type="scientific">Clavispora lusitaniae</name>
    <name type="common">Candida lusitaniae</name>
    <dbReference type="NCBI Taxonomy" id="36911"/>
    <lineage>
        <taxon>Eukaryota</taxon>
        <taxon>Fungi</taxon>
        <taxon>Dikarya</taxon>
        <taxon>Ascomycota</taxon>
        <taxon>Saccharomycotina</taxon>
        <taxon>Pichiomycetes</taxon>
        <taxon>Metschnikowiaceae</taxon>
        <taxon>Clavispora</taxon>
    </lineage>
</organism>
<dbReference type="InterPro" id="IPR004923">
    <property type="entry name" value="FTR1/Fip1/EfeU"/>
</dbReference>
<dbReference type="Pfam" id="PF03239">
    <property type="entry name" value="FTR1"/>
    <property type="match status" value="1"/>
</dbReference>
<feature type="transmembrane region" description="Helical" evidence="8">
    <location>
        <begin position="293"/>
        <end position="312"/>
    </location>
</feature>
<feature type="transmembrane region" description="Helical" evidence="8">
    <location>
        <begin position="179"/>
        <end position="201"/>
    </location>
</feature>
<evidence type="ECO:0000313" key="10">
    <source>
        <dbReference type="Proteomes" id="UP000195602"/>
    </source>
</evidence>
<evidence type="ECO:0000256" key="1">
    <source>
        <dbReference type="ARBA" id="ARBA00004141"/>
    </source>
</evidence>
<dbReference type="Proteomes" id="UP000195602">
    <property type="component" value="Unassembled WGS sequence"/>
</dbReference>
<evidence type="ECO:0000256" key="6">
    <source>
        <dbReference type="ARBA" id="ARBA00023136"/>
    </source>
</evidence>
<feature type="transmembrane region" description="Helical" evidence="8">
    <location>
        <begin position="88"/>
        <end position="111"/>
    </location>
</feature>